<accession>A0A9K3Q232</accession>
<reference evidence="2" key="2">
    <citation type="submission" date="2021-04" db="EMBL/GenBank/DDBJ databases">
        <authorList>
            <person name="Podell S."/>
        </authorList>
    </citation>
    <scope>NUCLEOTIDE SEQUENCE</scope>
    <source>
        <strain evidence="2">Hildebrandi</strain>
    </source>
</reference>
<evidence type="ECO:0000313" key="2">
    <source>
        <dbReference type="EMBL" id="KAG7365564.1"/>
    </source>
</evidence>
<dbReference type="EMBL" id="JAGRRH010000009">
    <property type="protein sequence ID" value="KAG7365564.1"/>
    <property type="molecule type" value="Genomic_DNA"/>
</dbReference>
<reference evidence="2" key="1">
    <citation type="journal article" date="2021" name="Sci. Rep.">
        <title>Diploid genomic architecture of Nitzschia inconspicua, an elite biomass production diatom.</title>
        <authorList>
            <person name="Oliver A."/>
            <person name="Podell S."/>
            <person name="Pinowska A."/>
            <person name="Traller J.C."/>
            <person name="Smith S.R."/>
            <person name="McClure R."/>
            <person name="Beliaev A."/>
            <person name="Bohutskyi P."/>
            <person name="Hill E.A."/>
            <person name="Rabines A."/>
            <person name="Zheng H."/>
            <person name="Allen L.Z."/>
            <person name="Kuo A."/>
            <person name="Grigoriev I.V."/>
            <person name="Allen A.E."/>
            <person name="Hazlebeck D."/>
            <person name="Allen E.E."/>
        </authorList>
    </citation>
    <scope>NUCLEOTIDE SEQUENCE</scope>
    <source>
        <strain evidence="2">Hildebrandi</strain>
    </source>
</reference>
<dbReference type="CDD" id="cd11523">
    <property type="entry name" value="NTP-PPase"/>
    <property type="match status" value="1"/>
</dbReference>
<dbReference type="Proteomes" id="UP000693970">
    <property type="component" value="Unassembled WGS sequence"/>
</dbReference>
<dbReference type="OrthoDB" id="48006at2759"/>
<dbReference type="AlphaFoldDB" id="A0A9K3Q232"/>
<feature type="compositionally biased region" description="Low complexity" evidence="1">
    <location>
        <begin position="89"/>
        <end position="102"/>
    </location>
</feature>
<sequence>MAPVLLSTFRPRTLIDMRVGKFHTVQLLVHIRQQDWKWYQENAVEITEEFQELMQERVLPRMVGTELEDYYRTKHTGVLPPLEEELGDNSSSSKVVASKNNKLGGGGKKRETTTSTKGRGKNVSKGAGGTVSSTSKATAKNSKKRKGISLLQLLQDNNDGSGKKPEKDVYFSFGDIIQLSYRKEPALSYKTIFFQKSQQDDPSKKKSIMNTTSFRDYHRLSHRLLIWISKLDPDQKTNPDPKGVGFYRPELIPISNLFRPPAELDLDDDDDDDN</sequence>
<evidence type="ECO:0000256" key="1">
    <source>
        <dbReference type="SAM" id="MobiDB-lite"/>
    </source>
</evidence>
<name>A0A9K3Q232_9STRA</name>
<comment type="caution">
    <text evidence="2">The sequence shown here is derived from an EMBL/GenBank/DDBJ whole genome shotgun (WGS) entry which is preliminary data.</text>
</comment>
<proteinExistence type="predicted"/>
<keyword evidence="3" id="KW-1185">Reference proteome</keyword>
<gene>
    <name evidence="2" type="ORF">IV203_038768</name>
</gene>
<feature type="region of interest" description="Disordered" evidence="1">
    <location>
        <begin position="80"/>
        <end position="144"/>
    </location>
</feature>
<organism evidence="2 3">
    <name type="scientific">Nitzschia inconspicua</name>
    <dbReference type="NCBI Taxonomy" id="303405"/>
    <lineage>
        <taxon>Eukaryota</taxon>
        <taxon>Sar</taxon>
        <taxon>Stramenopiles</taxon>
        <taxon>Ochrophyta</taxon>
        <taxon>Bacillariophyta</taxon>
        <taxon>Bacillariophyceae</taxon>
        <taxon>Bacillariophycidae</taxon>
        <taxon>Bacillariales</taxon>
        <taxon>Bacillariaceae</taxon>
        <taxon>Nitzschia</taxon>
    </lineage>
</organism>
<protein>
    <submittedName>
        <fullName evidence="2">Uncharacterized protein</fullName>
    </submittedName>
</protein>
<feature type="compositionally biased region" description="Low complexity" evidence="1">
    <location>
        <begin position="130"/>
        <end position="140"/>
    </location>
</feature>
<evidence type="ECO:0000313" key="3">
    <source>
        <dbReference type="Proteomes" id="UP000693970"/>
    </source>
</evidence>